<dbReference type="Proteomes" id="UP000061432">
    <property type="component" value="Chromosome"/>
</dbReference>
<reference evidence="2" key="2">
    <citation type="submission" date="2015-01" db="EMBL/GenBank/DDBJ databases">
        <title>Complete genome sequence of Methylobacterium aquaticum strain 22A.</title>
        <authorList>
            <person name="Tani A."/>
            <person name="Ogura Y."/>
            <person name="Hayashi T."/>
        </authorList>
    </citation>
    <scope>NUCLEOTIDE SEQUENCE [LARGE SCALE GENOMIC DNA]</scope>
    <source>
        <strain evidence="2">MA-22A</strain>
    </source>
</reference>
<dbReference type="AlphaFoldDB" id="A0A0C6FBP9"/>
<proteinExistence type="predicted"/>
<evidence type="ECO:0000313" key="2">
    <source>
        <dbReference type="Proteomes" id="UP000061432"/>
    </source>
</evidence>
<sequence length="52" mass="5390">MAKTTPRPTSSKVSTLASGVLAGRVKPTPAQVKTLAATALSQDQTKGQKPKR</sequence>
<organism evidence="1 2">
    <name type="scientific">Methylobacterium aquaticum</name>
    <dbReference type="NCBI Taxonomy" id="270351"/>
    <lineage>
        <taxon>Bacteria</taxon>
        <taxon>Pseudomonadati</taxon>
        <taxon>Pseudomonadota</taxon>
        <taxon>Alphaproteobacteria</taxon>
        <taxon>Hyphomicrobiales</taxon>
        <taxon>Methylobacteriaceae</taxon>
        <taxon>Methylobacterium</taxon>
    </lineage>
</organism>
<dbReference type="EMBL" id="AP014704">
    <property type="protein sequence ID" value="BAQ45878.1"/>
    <property type="molecule type" value="Genomic_DNA"/>
</dbReference>
<dbReference type="KEGG" id="maqu:Maq22A_c13285"/>
<protein>
    <submittedName>
        <fullName evidence="1">Uncharacterized protein</fullName>
    </submittedName>
</protein>
<reference evidence="1 2" key="1">
    <citation type="journal article" date="2015" name="Genome Announc.">
        <title>Complete Genome Sequence of Methylobacterium aquaticum Strain 22A, Isolated from Racomitrium japonicum Moss.</title>
        <authorList>
            <person name="Tani A."/>
            <person name="Ogura Y."/>
            <person name="Hayashi T."/>
            <person name="Kimbara K."/>
        </authorList>
    </citation>
    <scope>NUCLEOTIDE SEQUENCE [LARGE SCALE GENOMIC DNA]</scope>
    <source>
        <strain evidence="1 2">MA-22A</strain>
    </source>
</reference>
<dbReference type="PATRIC" id="fig|270351.10.peg.2563"/>
<name>A0A0C6FBP9_9HYPH</name>
<evidence type="ECO:0000313" key="1">
    <source>
        <dbReference type="EMBL" id="BAQ45878.1"/>
    </source>
</evidence>
<accession>A0A0C6FBP9</accession>
<gene>
    <name evidence="1" type="ORF">Maq22A_c13285</name>
</gene>